<dbReference type="RefSeq" id="WP_266179053.1">
    <property type="nucleotide sequence ID" value="NZ_JAPKNE010000003.1"/>
</dbReference>
<organism evidence="5 6">
    <name type="scientific">Enterobacter nematophilus</name>
    <dbReference type="NCBI Taxonomy" id="2994648"/>
    <lineage>
        <taxon>Bacteria</taxon>
        <taxon>Pseudomonadati</taxon>
        <taxon>Pseudomonadota</taxon>
        <taxon>Gammaproteobacteria</taxon>
        <taxon>Enterobacterales</taxon>
        <taxon>Enterobacteriaceae</taxon>
        <taxon>Enterobacter</taxon>
    </lineage>
</organism>
<dbReference type="PRINTS" id="PR00038">
    <property type="entry name" value="HTHLUXR"/>
</dbReference>
<dbReference type="EMBL" id="JAPKNE010000003">
    <property type="protein sequence ID" value="MCX5574507.1"/>
    <property type="molecule type" value="Genomic_DNA"/>
</dbReference>
<keyword evidence="1" id="KW-0805">Transcription regulation</keyword>
<dbReference type="PROSITE" id="PS50043">
    <property type="entry name" value="HTH_LUXR_2"/>
    <property type="match status" value="1"/>
</dbReference>
<dbReference type="Proteomes" id="UP001146015">
    <property type="component" value="Unassembled WGS sequence"/>
</dbReference>
<dbReference type="InterPro" id="IPR000792">
    <property type="entry name" value="Tscrpt_reg_LuxR_C"/>
</dbReference>
<keyword evidence="3" id="KW-0804">Transcription</keyword>
<dbReference type="Gene3D" id="1.10.10.10">
    <property type="entry name" value="Winged helix-like DNA-binding domain superfamily/Winged helix DNA-binding domain"/>
    <property type="match status" value="1"/>
</dbReference>
<keyword evidence="2" id="KW-0238">DNA-binding</keyword>
<evidence type="ECO:0000313" key="6">
    <source>
        <dbReference type="Proteomes" id="UP001146015"/>
    </source>
</evidence>
<sequence length="214" mass="24842">MFTFQIRYIAHPGIYLSGIRGCLDNIVHNQSHREYCFSPYVFNKKEEIHLLVIDATCHETINDFPVAVLNLLKRRTTLMLVNALQKTLIEQLEKAHCCSVLCVDEMTFDMRDILEMTMHNKRYLSPLVMRIGQQRDPEDEIALTPSEYQVMKYFGNGLSGVEISKRLFRSEKTISSHKRRIMKKLGARSDVELCQKIDSLKNKLRFASVRAGEK</sequence>
<gene>
    <name evidence="5" type="ORF">OSH03_11110</name>
</gene>
<dbReference type="PANTHER" id="PTHR44688:SF16">
    <property type="entry name" value="DNA-BINDING TRANSCRIPTIONAL ACTIVATOR DEVR_DOSR"/>
    <property type="match status" value="1"/>
</dbReference>
<feature type="domain" description="HTH luxR-type" evidence="4">
    <location>
        <begin position="136"/>
        <end position="201"/>
    </location>
</feature>
<evidence type="ECO:0000259" key="4">
    <source>
        <dbReference type="PROSITE" id="PS50043"/>
    </source>
</evidence>
<keyword evidence="6" id="KW-1185">Reference proteome</keyword>
<evidence type="ECO:0000256" key="3">
    <source>
        <dbReference type="ARBA" id="ARBA00023163"/>
    </source>
</evidence>
<dbReference type="CDD" id="cd06170">
    <property type="entry name" value="LuxR_C_like"/>
    <property type="match status" value="1"/>
</dbReference>
<evidence type="ECO:0000313" key="5">
    <source>
        <dbReference type="EMBL" id="MCX5574507.1"/>
    </source>
</evidence>
<evidence type="ECO:0000256" key="1">
    <source>
        <dbReference type="ARBA" id="ARBA00023015"/>
    </source>
</evidence>
<comment type="caution">
    <text evidence="5">The sequence shown here is derived from an EMBL/GenBank/DDBJ whole genome shotgun (WGS) entry which is preliminary data.</text>
</comment>
<reference evidence="5" key="1">
    <citation type="submission" date="2022-11" db="EMBL/GenBank/DDBJ databases">
        <title>Biodiversity and phylogenetic relationships of bacteria.</title>
        <authorList>
            <person name="Machado R.A.R."/>
            <person name="Bhat A."/>
            <person name="Loulou A."/>
            <person name="Kallel S."/>
        </authorList>
    </citation>
    <scope>NUCLEOTIDE SEQUENCE</scope>
    <source>
        <strain evidence="5">E-TC7</strain>
    </source>
</reference>
<name>A0ABT3VXJ0_9ENTR</name>
<protein>
    <submittedName>
        <fullName evidence="5">LuxR C-terminal-related transcriptional regulator</fullName>
    </submittedName>
</protein>
<dbReference type="Pfam" id="PF00196">
    <property type="entry name" value="GerE"/>
    <property type="match status" value="1"/>
</dbReference>
<dbReference type="SUPFAM" id="SSF46894">
    <property type="entry name" value="C-terminal effector domain of the bipartite response regulators"/>
    <property type="match status" value="1"/>
</dbReference>
<dbReference type="SMART" id="SM00421">
    <property type="entry name" value="HTH_LUXR"/>
    <property type="match status" value="1"/>
</dbReference>
<dbReference type="InterPro" id="IPR016032">
    <property type="entry name" value="Sig_transdc_resp-reg_C-effctor"/>
</dbReference>
<dbReference type="InterPro" id="IPR036388">
    <property type="entry name" value="WH-like_DNA-bd_sf"/>
</dbReference>
<accession>A0ABT3VXJ0</accession>
<proteinExistence type="predicted"/>
<dbReference type="PANTHER" id="PTHR44688">
    <property type="entry name" value="DNA-BINDING TRANSCRIPTIONAL ACTIVATOR DEVR_DOSR"/>
    <property type="match status" value="1"/>
</dbReference>
<evidence type="ECO:0000256" key="2">
    <source>
        <dbReference type="ARBA" id="ARBA00023125"/>
    </source>
</evidence>